<dbReference type="GO" id="GO:0003677">
    <property type="term" value="F:DNA binding"/>
    <property type="evidence" value="ECO:0007669"/>
    <property type="project" value="UniProtKB-KW"/>
</dbReference>
<protein>
    <submittedName>
        <fullName evidence="7">Response regulator transcription factor</fullName>
    </submittedName>
</protein>
<dbReference type="PROSITE" id="PS50043">
    <property type="entry name" value="HTH_LUXR_2"/>
    <property type="match status" value="1"/>
</dbReference>
<dbReference type="EMBL" id="JAJOMB010000011">
    <property type="protein sequence ID" value="MCD5313298.1"/>
    <property type="molecule type" value="Genomic_DNA"/>
</dbReference>
<dbReference type="SMART" id="SM00421">
    <property type="entry name" value="HTH_LUXR"/>
    <property type="match status" value="1"/>
</dbReference>
<keyword evidence="8" id="KW-1185">Reference proteome</keyword>
<accession>A0A9X1NFR1</accession>
<evidence type="ECO:0000256" key="1">
    <source>
        <dbReference type="ARBA" id="ARBA00023015"/>
    </source>
</evidence>
<name>A0A9X1NFR1_9ACTN</name>
<dbReference type="Pfam" id="PF00072">
    <property type="entry name" value="Response_reg"/>
    <property type="match status" value="1"/>
</dbReference>
<dbReference type="AlphaFoldDB" id="A0A9X1NFR1"/>
<dbReference type="GO" id="GO:0006355">
    <property type="term" value="P:regulation of DNA-templated transcription"/>
    <property type="evidence" value="ECO:0007669"/>
    <property type="project" value="InterPro"/>
</dbReference>
<dbReference type="GO" id="GO:0000160">
    <property type="term" value="P:phosphorelay signal transduction system"/>
    <property type="evidence" value="ECO:0007669"/>
    <property type="project" value="InterPro"/>
</dbReference>
<dbReference type="RefSeq" id="WP_231444362.1">
    <property type="nucleotide sequence ID" value="NZ_JAJOMB010000011.1"/>
</dbReference>
<dbReference type="SUPFAM" id="SSF52172">
    <property type="entry name" value="CheY-like"/>
    <property type="match status" value="1"/>
</dbReference>
<dbReference type="CDD" id="cd06170">
    <property type="entry name" value="LuxR_C_like"/>
    <property type="match status" value="1"/>
</dbReference>
<dbReference type="InterPro" id="IPR039420">
    <property type="entry name" value="WalR-like"/>
</dbReference>
<keyword evidence="2" id="KW-0238">DNA-binding</keyword>
<evidence type="ECO:0000313" key="8">
    <source>
        <dbReference type="Proteomes" id="UP001138997"/>
    </source>
</evidence>
<dbReference type="InterPro" id="IPR011006">
    <property type="entry name" value="CheY-like_superfamily"/>
</dbReference>
<keyword evidence="3" id="KW-0804">Transcription</keyword>
<feature type="domain" description="Response regulatory" evidence="6">
    <location>
        <begin position="2"/>
        <end position="121"/>
    </location>
</feature>
<feature type="modified residue" description="4-aspartylphosphate" evidence="4">
    <location>
        <position position="52"/>
    </location>
</feature>
<evidence type="ECO:0000259" key="5">
    <source>
        <dbReference type="PROSITE" id="PS50043"/>
    </source>
</evidence>
<dbReference type="Proteomes" id="UP001138997">
    <property type="component" value="Unassembled WGS sequence"/>
</dbReference>
<evidence type="ECO:0000313" key="7">
    <source>
        <dbReference type="EMBL" id="MCD5313298.1"/>
    </source>
</evidence>
<dbReference type="PANTHER" id="PTHR43214:SF24">
    <property type="entry name" value="TRANSCRIPTIONAL REGULATORY PROTEIN NARL-RELATED"/>
    <property type="match status" value="1"/>
</dbReference>
<dbReference type="InterPro" id="IPR001789">
    <property type="entry name" value="Sig_transdc_resp-reg_receiver"/>
</dbReference>
<evidence type="ECO:0000256" key="3">
    <source>
        <dbReference type="ARBA" id="ARBA00023163"/>
    </source>
</evidence>
<dbReference type="SMART" id="SM00448">
    <property type="entry name" value="REC"/>
    <property type="match status" value="1"/>
</dbReference>
<sequence length="213" mass="23011">MRVVIAEDNVLLANGLELLLEEAGFEVAALVADADALLEAVEAGHPDVAIIDVRLPPGFRDEGIRAALEARRRRPQLPILVLSQYVEQQYAAELIAAGGGMGYLLKDRISRVSEFTEALSRVAAGGTVMDPEVVAQLLANRRPGPISTLSPREREVIALMAEGMDNQAIAERLFVTDNAVHKHIGSIFAKLGLVASESGHRRVLAVLMYLEGR</sequence>
<dbReference type="InterPro" id="IPR000792">
    <property type="entry name" value="Tscrpt_reg_LuxR_C"/>
</dbReference>
<evidence type="ECO:0000256" key="4">
    <source>
        <dbReference type="PROSITE-ProRule" id="PRU00169"/>
    </source>
</evidence>
<dbReference type="PROSITE" id="PS50110">
    <property type="entry name" value="RESPONSE_REGULATORY"/>
    <property type="match status" value="1"/>
</dbReference>
<evidence type="ECO:0000256" key="2">
    <source>
        <dbReference type="ARBA" id="ARBA00023125"/>
    </source>
</evidence>
<dbReference type="PRINTS" id="PR00038">
    <property type="entry name" value="HTHLUXR"/>
</dbReference>
<feature type="domain" description="HTH luxR-type" evidence="5">
    <location>
        <begin position="142"/>
        <end position="213"/>
    </location>
</feature>
<dbReference type="Pfam" id="PF00196">
    <property type="entry name" value="GerE"/>
    <property type="match status" value="1"/>
</dbReference>
<keyword evidence="4" id="KW-0597">Phosphoprotein</keyword>
<comment type="caution">
    <text evidence="7">The sequence shown here is derived from an EMBL/GenBank/DDBJ whole genome shotgun (WGS) entry which is preliminary data.</text>
</comment>
<keyword evidence="1" id="KW-0805">Transcription regulation</keyword>
<gene>
    <name evidence="7" type="ORF">LR394_20530</name>
</gene>
<dbReference type="PANTHER" id="PTHR43214">
    <property type="entry name" value="TWO-COMPONENT RESPONSE REGULATOR"/>
    <property type="match status" value="1"/>
</dbReference>
<reference evidence="7" key="1">
    <citation type="submission" date="2021-11" db="EMBL/GenBank/DDBJ databases">
        <title>Streptomyces corallinus and Kineosporia corallina sp. nov., two new coral-derived marine actinobacteria.</title>
        <authorList>
            <person name="Buangrab K."/>
            <person name="Sutthacheep M."/>
            <person name="Yeemin T."/>
            <person name="Harunari E."/>
            <person name="Igarashi Y."/>
            <person name="Sripreechasak P."/>
            <person name="Kanchanasin P."/>
            <person name="Tanasupawat S."/>
            <person name="Phongsopitanun W."/>
        </authorList>
    </citation>
    <scope>NUCLEOTIDE SEQUENCE</scope>
    <source>
        <strain evidence="7">JCM 31032</strain>
    </source>
</reference>
<dbReference type="Gene3D" id="3.40.50.2300">
    <property type="match status" value="1"/>
</dbReference>
<evidence type="ECO:0000259" key="6">
    <source>
        <dbReference type="PROSITE" id="PS50110"/>
    </source>
</evidence>
<organism evidence="7 8">
    <name type="scientific">Kineosporia babensis</name>
    <dbReference type="NCBI Taxonomy" id="499548"/>
    <lineage>
        <taxon>Bacteria</taxon>
        <taxon>Bacillati</taxon>
        <taxon>Actinomycetota</taxon>
        <taxon>Actinomycetes</taxon>
        <taxon>Kineosporiales</taxon>
        <taxon>Kineosporiaceae</taxon>
        <taxon>Kineosporia</taxon>
    </lineage>
</organism>
<proteinExistence type="predicted"/>